<organism evidence="2 3">
    <name type="scientific">Candidatus Sungbacteria bacterium RIFCSPLOWO2_01_FULL_59_16</name>
    <dbReference type="NCBI Taxonomy" id="1802280"/>
    <lineage>
        <taxon>Bacteria</taxon>
        <taxon>Candidatus Sungiibacteriota</taxon>
    </lineage>
</organism>
<dbReference type="STRING" id="1802280.A3B37_01120"/>
<dbReference type="EMBL" id="MHQS01000006">
    <property type="protein sequence ID" value="OHA09126.1"/>
    <property type="molecule type" value="Genomic_DNA"/>
</dbReference>
<dbReference type="Gene3D" id="3.40.50.1820">
    <property type="entry name" value="alpha/beta hydrolase"/>
    <property type="match status" value="1"/>
</dbReference>
<evidence type="ECO:0000259" key="1">
    <source>
        <dbReference type="Pfam" id="PF00561"/>
    </source>
</evidence>
<evidence type="ECO:0000313" key="3">
    <source>
        <dbReference type="Proteomes" id="UP000176705"/>
    </source>
</evidence>
<dbReference type="InterPro" id="IPR000073">
    <property type="entry name" value="AB_hydrolase_1"/>
</dbReference>
<feature type="domain" description="AB hydrolase-1" evidence="1">
    <location>
        <begin position="65"/>
        <end position="205"/>
    </location>
</feature>
<protein>
    <recommendedName>
        <fullName evidence="1">AB hydrolase-1 domain-containing protein</fullName>
    </recommendedName>
</protein>
<dbReference type="Proteomes" id="UP000176705">
    <property type="component" value="Unassembled WGS sequence"/>
</dbReference>
<gene>
    <name evidence="2" type="ORF">A3B37_01120</name>
</gene>
<dbReference type="InterPro" id="IPR029058">
    <property type="entry name" value="AB_hydrolase_fold"/>
</dbReference>
<dbReference type="Pfam" id="PF00561">
    <property type="entry name" value="Abhydrolase_1"/>
    <property type="match status" value="1"/>
</dbReference>
<sequence>MKVSVVIGALLLLGGVAYYFWNRPSMPEEARISPAMSQRVELKTQDNVSIVGDYYSPEGAPARGLLLLHMMPADRTSWRAFAEKMENANWHVLAIDLRGHGESQGGPNGHKSFSDVEHQASRLDVEAGVEFLKSTLRQSSGQEGTIVLGGASIGANLALQHLAGHPEAKAAFLLSPGLDYRGVATEPAARNLKPGQFVFYVASHDDAYSADTIQTLFDATPAGVKKGIKFFETAGHGTTIFEREPEFMEEVLAWLQSLQ</sequence>
<dbReference type="AlphaFoldDB" id="A0A1G2LBW0"/>
<reference evidence="2 3" key="1">
    <citation type="journal article" date="2016" name="Nat. Commun.">
        <title>Thousands of microbial genomes shed light on interconnected biogeochemical processes in an aquifer system.</title>
        <authorList>
            <person name="Anantharaman K."/>
            <person name="Brown C.T."/>
            <person name="Hug L.A."/>
            <person name="Sharon I."/>
            <person name="Castelle C.J."/>
            <person name="Probst A.J."/>
            <person name="Thomas B.C."/>
            <person name="Singh A."/>
            <person name="Wilkins M.J."/>
            <person name="Karaoz U."/>
            <person name="Brodie E.L."/>
            <person name="Williams K.H."/>
            <person name="Hubbard S.S."/>
            <person name="Banfield J.F."/>
        </authorList>
    </citation>
    <scope>NUCLEOTIDE SEQUENCE [LARGE SCALE GENOMIC DNA]</scope>
</reference>
<comment type="caution">
    <text evidence="2">The sequence shown here is derived from an EMBL/GenBank/DDBJ whole genome shotgun (WGS) entry which is preliminary data.</text>
</comment>
<dbReference type="SUPFAM" id="SSF53474">
    <property type="entry name" value="alpha/beta-Hydrolases"/>
    <property type="match status" value="1"/>
</dbReference>
<name>A0A1G2LBW0_9BACT</name>
<accession>A0A1G2LBW0</accession>
<evidence type="ECO:0000313" key="2">
    <source>
        <dbReference type="EMBL" id="OHA09126.1"/>
    </source>
</evidence>
<proteinExistence type="predicted"/>